<feature type="chain" id="PRO_5017993364" description="Secreted protein with PEP-CTERM sorting signal" evidence="1">
    <location>
        <begin position="26"/>
        <end position="116"/>
    </location>
</feature>
<dbReference type="AlphaFoldDB" id="A0A3N2DJP1"/>
<name>A0A3N2DJP1_9GAMM</name>
<dbReference type="RefSeq" id="WP_148059411.1">
    <property type="nucleotide sequence ID" value="NZ_RKHR01000005.1"/>
</dbReference>
<keyword evidence="1" id="KW-0732">Signal</keyword>
<evidence type="ECO:0000256" key="1">
    <source>
        <dbReference type="SAM" id="SignalP"/>
    </source>
</evidence>
<comment type="caution">
    <text evidence="2">The sequence shown here is derived from an EMBL/GenBank/DDBJ whole genome shotgun (WGS) entry which is preliminary data.</text>
</comment>
<protein>
    <recommendedName>
        <fullName evidence="4">Secreted protein with PEP-CTERM sorting signal</fullName>
    </recommendedName>
</protein>
<evidence type="ECO:0000313" key="3">
    <source>
        <dbReference type="Proteomes" id="UP000275394"/>
    </source>
</evidence>
<dbReference type="Proteomes" id="UP000275394">
    <property type="component" value="Unassembled WGS sequence"/>
</dbReference>
<accession>A0A3N2DJP1</accession>
<proteinExistence type="predicted"/>
<organism evidence="2 3">
    <name type="scientific">Sinobacterium caligoides</name>
    <dbReference type="NCBI Taxonomy" id="933926"/>
    <lineage>
        <taxon>Bacteria</taxon>
        <taxon>Pseudomonadati</taxon>
        <taxon>Pseudomonadota</taxon>
        <taxon>Gammaproteobacteria</taxon>
        <taxon>Cellvibrionales</taxon>
        <taxon>Spongiibacteraceae</taxon>
        <taxon>Sinobacterium</taxon>
    </lineage>
</organism>
<reference evidence="2 3" key="1">
    <citation type="submission" date="2018-11" db="EMBL/GenBank/DDBJ databases">
        <title>Genomic Encyclopedia of Type Strains, Phase IV (KMG-IV): sequencing the most valuable type-strain genomes for metagenomic binning, comparative biology and taxonomic classification.</title>
        <authorList>
            <person name="Goeker M."/>
        </authorList>
    </citation>
    <scope>NUCLEOTIDE SEQUENCE [LARGE SCALE GENOMIC DNA]</scope>
    <source>
        <strain evidence="2 3">DSM 100316</strain>
    </source>
</reference>
<feature type="signal peptide" evidence="1">
    <location>
        <begin position="1"/>
        <end position="25"/>
    </location>
</feature>
<gene>
    <name evidence="2" type="ORF">EDC56_2631</name>
</gene>
<evidence type="ECO:0000313" key="2">
    <source>
        <dbReference type="EMBL" id="ROR99996.1"/>
    </source>
</evidence>
<evidence type="ECO:0008006" key="4">
    <source>
        <dbReference type="Google" id="ProtNLM"/>
    </source>
</evidence>
<keyword evidence="3" id="KW-1185">Reference proteome</keyword>
<dbReference type="EMBL" id="RKHR01000005">
    <property type="protein sequence ID" value="ROR99996.1"/>
    <property type="molecule type" value="Genomic_DNA"/>
</dbReference>
<sequence>MTLTLKWTSVVSLLVATSLPISSNAIPRCSDDEPLSTNCQNDSTAFLYSTADNNHYFGSYLNAFNAFQAAGELHLSLSSVRGREQVVANLNQLAPSSALWLLGVSLLALVTIIRRN</sequence>